<dbReference type="AlphaFoldDB" id="A0A2P6RR81"/>
<dbReference type="Gramene" id="PRQ48933">
    <property type="protein sequence ID" value="PRQ48933"/>
    <property type="gene ID" value="RchiOBHm_Chr2g0116271"/>
</dbReference>
<proteinExistence type="predicted"/>
<organism evidence="1 2">
    <name type="scientific">Rosa chinensis</name>
    <name type="common">China rose</name>
    <dbReference type="NCBI Taxonomy" id="74649"/>
    <lineage>
        <taxon>Eukaryota</taxon>
        <taxon>Viridiplantae</taxon>
        <taxon>Streptophyta</taxon>
        <taxon>Embryophyta</taxon>
        <taxon>Tracheophyta</taxon>
        <taxon>Spermatophyta</taxon>
        <taxon>Magnoliopsida</taxon>
        <taxon>eudicotyledons</taxon>
        <taxon>Gunneridae</taxon>
        <taxon>Pentapetalae</taxon>
        <taxon>rosids</taxon>
        <taxon>fabids</taxon>
        <taxon>Rosales</taxon>
        <taxon>Rosaceae</taxon>
        <taxon>Rosoideae</taxon>
        <taxon>Rosoideae incertae sedis</taxon>
        <taxon>Rosa</taxon>
    </lineage>
</organism>
<evidence type="ECO:0000313" key="2">
    <source>
        <dbReference type="Proteomes" id="UP000238479"/>
    </source>
</evidence>
<dbReference type="EMBL" id="PDCK01000040">
    <property type="protein sequence ID" value="PRQ48933.1"/>
    <property type="molecule type" value="Genomic_DNA"/>
</dbReference>
<dbReference type="Proteomes" id="UP000238479">
    <property type="component" value="Chromosome 2"/>
</dbReference>
<gene>
    <name evidence="1" type="ORF">RchiOBHm_Chr2g0116271</name>
</gene>
<reference evidence="1 2" key="1">
    <citation type="journal article" date="2018" name="Nat. Genet.">
        <title>The Rosa genome provides new insights in the design of modern roses.</title>
        <authorList>
            <person name="Bendahmane M."/>
        </authorList>
    </citation>
    <scope>NUCLEOTIDE SEQUENCE [LARGE SCALE GENOMIC DNA]</scope>
    <source>
        <strain evidence="2">cv. Old Blush</strain>
    </source>
</reference>
<name>A0A2P6RR81_ROSCH</name>
<keyword evidence="2" id="KW-1185">Reference proteome</keyword>
<protein>
    <submittedName>
        <fullName evidence="1">Uncharacterized protein</fullName>
    </submittedName>
</protein>
<comment type="caution">
    <text evidence="1">The sequence shown here is derived from an EMBL/GenBank/DDBJ whole genome shotgun (WGS) entry which is preliminary data.</text>
</comment>
<sequence>MKTSSSSAVDQEQQREQRHRFCIPVCHFFELIKACLNCLGLDDYSAAHSLNTII</sequence>
<accession>A0A2P6RR81</accession>
<evidence type="ECO:0000313" key="1">
    <source>
        <dbReference type="EMBL" id="PRQ48933.1"/>
    </source>
</evidence>